<dbReference type="InterPro" id="IPR008978">
    <property type="entry name" value="HSP20-like_chaperone"/>
</dbReference>
<evidence type="ECO:0000256" key="1">
    <source>
        <dbReference type="PROSITE-ProRule" id="PRU00285"/>
    </source>
</evidence>
<gene>
    <name evidence="5" type="primary">Acey_s0017.g3398</name>
    <name evidence="5" type="ORF">Y032_0017g3398</name>
</gene>
<dbReference type="CDD" id="cd06526">
    <property type="entry name" value="metazoan_ACD"/>
    <property type="match status" value="1"/>
</dbReference>
<dbReference type="AlphaFoldDB" id="A0A016V4B5"/>
<dbReference type="SUPFAM" id="SSF49764">
    <property type="entry name" value="HSP20-like chaperones"/>
    <property type="match status" value="1"/>
</dbReference>
<proteinExistence type="inferred from homology"/>
<sequence>MQLLAYTTKTTNNSCCARVHAHHYLLGQTVNDDKKFAVTIDVSQFRPEELKVNLDGRCLTVEGKQEQKDDRSFMARSFVRSWTLPEDANLEALRTELSDRGQLTIEAPKTGTSGTKKNIPICPAHK</sequence>
<feature type="domain" description="SHSP" evidence="4">
    <location>
        <begin position="16"/>
        <end position="124"/>
    </location>
</feature>
<organism evidence="5 6">
    <name type="scientific">Ancylostoma ceylanicum</name>
    <dbReference type="NCBI Taxonomy" id="53326"/>
    <lineage>
        <taxon>Eukaryota</taxon>
        <taxon>Metazoa</taxon>
        <taxon>Ecdysozoa</taxon>
        <taxon>Nematoda</taxon>
        <taxon>Chromadorea</taxon>
        <taxon>Rhabditida</taxon>
        <taxon>Rhabditina</taxon>
        <taxon>Rhabditomorpha</taxon>
        <taxon>Strongyloidea</taxon>
        <taxon>Ancylostomatidae</taxon>
        <taxon>Ancylostomatinae</taxon>
        <taxon>Ancylostoma</taxon>
    </lineage>
</organism>
<comment type="similarity">
    <text evidence="1 2">Belongs to the small heat shock protein (HSP20) family.</text>
</comment>
<evidence type="ECO:0000256" key="3">
    <source>
        <dbReference type="SAM" id="MobiDB-lite"/>
    </source>
</evidence>
<dbReference type="Pfam" id="PF00011">
    <property type="entry name" value="HSP20"/>
    <property type="match status" value="1"/>
</dbReference>
<dbReference type="PANTHER" id="PTHR45640:SF32">
    <property type="entry name" value="STRESS-INDUCED PROTEIN 1"/>
    <property type="match status" value="1"/>
</dbReference>
<dbReference type="InterPro" id="IPR002068">
    <property type="entry name" value="A-crystallin/Hsp20_dom"/>
</dbReference>
<dbReference type="InterPro" id="IPR001436">
    <property type="entry name" value="Alpha-crystallin/sHSP_animal"/>
</dbReference>
<reference evidence="6" key="1">
    <citation type="journal article" date="2015" name="Nat. Genet.">
        <title>The genome and transcriptome of the zoonotic hookworm Ancylostoma ceylanicum identify infection-specific gene families.</title>
        <authorList>
            <person name="Schwarz E.M."/>
            <person name="Hu Y."/>
            <person name="Antoshechkin I."/>
            <person name="Miller M.M."/>
            <person name="Sternberg P.W."/>
            <person name="Aroian R.V."/>
        </authorList>
    </citation>
    <scope>NUCLEOTIDE SEQUENCE</scope>
    <source>
        <strain evidence="6">HY135</strain>
    </source>
</reference>
<protein>
    <recommendedName>
        <fullName evidence="4">SHSP domain-containing protein</fullName>
    </recommendedName>
</protein>
<dbReference type="GO" id="GO:0036498">
    <property type="term" value="P:IRE1-mediated unfolded protein response"/>
    <property type="evidence" value="ECO:0007669"/>
    <property type="project" value="TreeGrafter"/>
</dbReference>
<comment type="caution">
    <text evidence="5">The sequence shown here is derived from an EMBL/GenBank/DDBJ whole genome shotgun (WGS) entry which is preliminary data.</text>
</comment>
<dbReference type="GO" id="GO:0005737">
    <property type="term" value="C:cytoplasm"/>
    <property type="evidence" value="ECO:0007669"/>
    <property type="project" value="TreeGrafter"/>
</dbReference>
<dbReference type="PROSITE" id="PS01031">
    <property type="entry name" value="SHSP"/>
    <property type="match status" value="1"/>
</dbReference>
<evidence type="ECO:0000256" key="2">
    <source>
        <dbReference type="RuleBase" id="RU003616"/>
    </source>
</evidence>
<evidence type="ECO:0000259" key="4">
    <source>
        <dbReference type="PROSITE" id="PS01031"/>
    </source>
</evidence>
<dbReference type="GO" id="GO:0009408">
    <property type="term" value="P:response to heat"/>
    <property type="evidence" value="ECO:0007669"/>
    <property type="project" value="TreeGrafter"/>
</dbReference>
<dbReference type="PRINTS" id="PR00299">
    <property type="entry name" value="ACRYSTALLIN"/>
</dbReference>
<dbReference type="GO" id="GO:0005634">
    <property type="term" value="C:nucleus"/>
    <property type="evidence" value="ECO:0007669"/>
    <property type="project" value="TreeGrafter"/>
</dbReference>
<keyword evidence="6" id="KW-1185">Reference proteome</keyword>
<dbReference type="Gene3D" id="2.60.40.790">
    <property type="match status" value="1"/>
</dbReference>
<dbReference type="EMBL" id="JARK01001353">
    <property type="protein sequence ID" value="EYC22514.1"/>
    <property type="molecule type" value="Genomic_DNA"/>
</dbReference>
<feature type="region of interest" description="Disordered" evidence="3">
    <location>
        <begin position="101"/>
        <end position="126"/>
    </location>
</feature>
<evidence type="ECO:0000313" key="6">
    <source>
        <dbReference type="Proteomes" id="UP000024635"/>
    </source>
</evidence>
<dbReference type="PANTHER" id="PTHR45640">
    <property type="entry name" value="HEAT SHOCK PROTEIN HSP-12.2-RELATED"/>
    <property type="match status" value="1"/>
</dbReference>
<dbReference type="Proteomes" id="UP000024635">
    <property type="component" value="Unassembled WGS sequence"/>
</dbReference>
<name>A0A016V4B5_9BILA</name>
<dbReference type="GO" id="GO:0051082">
    <property type="term" value="F:unfolded protein binding"/>
    <property type="evidence" value="ECO:0007669"/>
    <property type="project" value="TreeGrafter"/>
</dbReference>
<evidence type="ECO:0000313" key="5">
    <source>
        <dbReference type="EMBL" id="EYC22514.1"/>
    </source>
</evidence>
<dbReference type="GO" id="GO:0042026">
    <property type="term" value="P:protein refolding"/>
    <property type="evidence" value="ECO:0007669"/>
    <property type="project" value="TreeGrafter"/>
</dbReference>
<accession>A0A016V4B5</accession>
<dbReference type="STRING" id="53326.A0A016V4B5"/>
<dbReference type="OrthoDB" id="1431247at2759"/>